<reference evidence="3" key="2">
    <citation type="submission" date="2023-07" db="EMBL/GenBank/DDBJ databases">
        <title>Description of novel Chryseobacterium sp. strain C-2.</title>
        <authorList>
            <person name="Saticioglu I.B."/>
        </authorList>
    </citation>
    <scope>NUCLEOTIDE SEQUENCE [LARGE SCALE GENOMIC DNA]</scope>
    <source>
        <strain evidence="3">C-2</strain>
    </source>
</reference>
<evidence type="ECO:0000313" key="1">
    <source>
        <dbReference type="EMBL" id="MBD3905684.1"/>
    </source>
</evidence>
<comment type="caution">
    <text evidence="2">The sequence shown here is derived from an EMBL/GenBank/DDBJ whole genome shotgun (WGS) entry which is preliminary data.</text>
</comment>
<dbReference type="RefSeq" id="WP_191180127.1">
    <property type="nucleotide sequence ID" value="NZ_JACXXP010000018.1"/>
</dbReference>
<name>A0A9Q3UTR0_9FLAO</name>
<reference evidence="2" key="1">
    <citation type="submission" date="2021-11" db="EMBL/GenBank/DDBJ databases">
        <title>Description of novel Chryseobacterium species.</title>
        <authorList>
            <person name="Saticioglu I.B."/>
            <person name="Ay H."/>
            <person name="Altun S."/>
            <person name="Duman M."/>
        </authorList>
    </citation>
    <scope>NUCLEOTIDE SEQUENCE</scope>
    <source>
        <strain evidence="2">C-39</strain>
    </source>
</reference>
<dbReference type="EMBL" id="JAJJML010000001">
    <property type="protein sequence ID" value="MCC9034212.1"/>
    <property type="molecule type" value="Genomic_DNA"/>
</dbReference>
<dbReference type="Proteomes" id="UP000603715">
    <property type="component" value="Unassembled WGS sequence"/>
</dbReference>
<evidence type="ECO:0000313" key="3">
    <source>
        <dbReference type="Proteomes" id="UP000603715"/>
    </source>
</evidence>
<evidence type="ECO:0000313" key="4">
    <source>
        <dbReference type="Proteomes" id="UP001107960"/>
    </source>
</evidence>
<dbReference type="Proteomes" id="UP001107960">
    <property type="component" value="Unassembled WGS sequence"/>
</dbReference>
<dbReference type="AlphaFoldDB" id="A0A9Q3UTR0"/>
<keyword evidence="3" id="KW-1185">Reference proteome</keyword>
<dbReference type="EMBL" id="JACXXP010000018">
    <property type="protein sequence ID" value="MBD3905684.1"/>
    <property type="molecule type" value="Genomic_DNA"/>
</dbReference>
<sequence length="100" mass="11646">MAKIIINRSTEFSNLIRSIEIYLGNEKIGAIRDGESKEFEVEAGEYELRARIDWCGSNKINFTIRENEVLRYNLSGTNPFLGLYYITFGKDRYLKLQSIK</sequence>
<accession>A0A9Q3UTR0</accession>
<proteinExistence type="predicted"/>
<gene>
    <name evidence="1" type="ORF">IEW27_13940</name>
    <name evidence="2" type="ORF">LNP80_08055</name>
</gene>
<protein>
    <submittedName>
        <fullName evidence="2">Uncharacterized protein</fullName>
    </submittedName>
</protein>
<organism evidence="2 4">
    <name type="scientific">Chryseobacterium muglaense</name>
    <dbReference type="NCBI Taxonomy" id="2893752"/>
    <lineage>
        <taxon>Bacteria</taxon>
        <taxon>Pseudomonadati</taxon>
        <taxon>Bacteroidota</taxon>
        <taxon>Flavobacteriia</taxon>
        <taxon>Flavobacteriales</taxon>
        <taxon>Weeksellaceae</taxon>
        <taxon>Chryseobacterium group</taxon>
        <taxon>Chryseobacterium</taxon>
    </lineage>
</organism>
<reference evidence="1" key="3">
    <citation type="submission" date="2024-05" db="EMBL/GenBank/DDBJ databases">
        <title>Description of novel Chryseobacterium sp. strain C-2.</title>
        <authorList>
            <person name="Saticioglu I.B."/>
        </authorList>
    </citation>
    <scope>NUCLEOTIDE SEQUENCE</scope>
    <source>
        <strain evidence="1">C-2</strain>
    </source>
</reference>
<evidence type="ECO:0000313" key="2">
    <source>
        <dbReference type="EMBL" id="MCC9034212.1"/>
    </source>
</evidence>